<dbReference type="GO" id="GO:0006598">
    <property type="term" value="P:polyamine catabolic process"/>
    <property type="evidence" value="ECO:0007669"/>
    <property type="project" value="TreeGrafter"/>
</dbReference>
<dbReference type="Pfam" id="PF07722">
    <property type="entry name" value="Peptidase_C26"/>
    <property type="match status" value="1"/>
</dbReference>
<protein>
    <submittedName>
        <fullName evidence="1">Gamma-glutamyl-gamma-aminobutyrate hydrolase family protein</fullName>
    </submittedName>
</protein>
<dbReference type="EMBL" id="JAHQCW010000032">
    <property type="protein sequence ID" value="MBU9738307.1"/>
    <property type="molecule type" value="Genomic_DNA"/>
</dbReference>
<dbReference type="CDD" id="cd01745">
    <property type="entry name" value="GATase1_2"/>
    <property type="match status" value="1"/>
</dbReference>
<comment type="caution">
    <text evidence="1">The sequence shown here is derived from an EMBL/GenBank/DDBJ whole genome shotgun (WGS) entry which is preliminary data.</text>
</comment>
<dbReference type="InterPro" id="IPR029062">
    <property type="entry name" value="Class_I_gatase-like"/>
</dbReference>
<dbReference type="PANTHER" id="PTHR43235">
    <property type="entry name" value="GLUTAMINE AMIDOTRANSFERASE PB2B2.05-RELATED"/>
    <property type="match status" value="1"/>
</dbReference>
<keyword evidence="1" id="KW-0378">Hydrolase</keyword>
<evidence type="ECO:0000313" key="2">
    <source>
        <dbReference type="Proteomes" id="UP000712157"/>
    </source>
</evidence>
<proteinExistence type="predicted"/>
<sequence length="251" mass="27689">MPVKMPVICVTCDSNANSGYSGGRHLDSPSTYSRALAYAGAVPVAALEYCPEELAGLCDGLLLTGGVDIEPSLYGEEVLNHTVITDPSRTSYELCLTRAFLQKKKPILAICRGFQLLNCILGGTLYQDLVEQLGYVHNHPDIRHGVTTLRGSVLYRYFGCDFKTNSTHHQAVRKLGNGLYATAYSAEGIIEAYEHEELPILGTQFHPECLTNLMWDGRTPDFAPYFKYFIGLCRPSSAPDYSEKGKDYSSI</sequence>
<evidence type="ECO:0000313" key="1">
    <source>
        <dbReference type="EMBL" id="MBU9738307.1"/>
    </source>
</evidence>
<dbReference type="PROSITE" id="PS51273">
    <property type="entry name" value="GATASE_TYPE_1"/>
    <property type="match status" value="1"/>
</dbReference>
<name>A0A949K8K1_9FIRM</name>
<dbReference type="GO" id="GO:0005829">
    <property type="term" value="C:cytosol"/>
    <property type="evidence" value="ECO:0007669"/>
    <property type="project" value="TreeGrafter"/>
</dbReference>
<dbReference type="PANTHER" id="PTHR43235:SF1">
    <property type="entry name" value="GLUTAMINE AMIDOTRANSFERASE PB2B2.05-RELATED"/>
    <property type="match status" value="1"/>
</dbReference>
<dbReference type="Proteomes" id="UP000712157">
    <property type="component" value="Unassembled WGS sequence"/>
</dbReference>
<organism evidence="1 2">
    <name type="scientific">Diplocloster agilis</name>
    <dbReference type="NCBI Taxonomy" id="2850323"/>
    <lineage>
        <taxon>Bacteria</taxon>
        <taxon>Bacillati</taxon>
        <taxon>Bacillota</taxon>
        <taxon>Clostridia</taxon>
        <taxon>Lachnospirales</taxon>
        <taxon>Lachnospiraceae</taxon>
        <taxon>Diplocloster</taxon>
    </lineage>
</organism>
<gene>
    <name evidence="1" type="ORF">KTH89_17320</name>
</gene>
<dbReference type="Gene3D" id="3.40.50.880">
    <property type="match status" value="1"/>
</dbReference>
<dbReference type="GO" id="GO:0033969">
    <property type="term" value="F:gamma-glutamyl-gamma-aminobutyrate hydrolase activity"/>
    <property type="evidence" value="ECO:0007669"/>
    <property type="project" value="TreeGrafter"/>
</dbReference>
<dbReference type="InterPro" id="IPR011697">
    <property type="entry name" value="Peptidase_C26"/>
</dbReference>
<reference evidence="1" key="1">
    <citation type="submission" date="2021-06" db="EMBL/GenBank/DDBJ databases">
        <title>Description of novel taxa of the family Lachnospiraceae.</title>
        <authorList>
            <person name="Chaplin A.V."/>
            <person name="Sokolova S.R."/>
            <person name="Pikina A.P."/>
            <person name="Korzhanova M."/>
            <person name="Belova V."/>
            <person name="Korostin D."/>
            <person name="Efimov B.A."/>
        </authorList>
    </citation>
    <scope>NUCLEOTIDE SEQUENCE</scope>
    <source>
        <strain evidence="1">ASD5720</strain>
    </source>
</reference>
<dbReference type="AlphaFoldDB" id="A0A949K8K1"/>
<dbReference type="InterPro" id="IPR044668">
    <property type="entry name" value="PuuD-like"/>
</dbReference>
<dbReference type="RefSeq" id="WP_158346945.1">
    <property type="nucleotide sequence ID" value="NZ_JAHQCW010000032.1"/>
</dbReference>
<dbReference type="SUPFAM" id="SSF52317">
    <property type="entry name" value="Class I glutamine amidotransferase-like"/>
    <property type="match status" value="1"/>
</dbReference>
<keyword evidence="2" id="KW-1185">Reference proteome</keyword>
<accession>A0A949K8K1</accession>